<dbReference type="OrthoDB" id="7668193at2759"/>
<comment type="similarity">
    <text evidence="4">Belongs to the WD repeat ASA1 family.</text>
</comment>
<keyword evidence="2" id="KW-0677">Repeat</keyword>
<dbReference type="InterPro" id="IPR001680">
    <property type="entry name" value="WD40_rpt"/>
</dbReference>
<dbReference type="Pfam" id="PF00400">
    <property type="entry name" value="WD40"/>
    <property type="match status" value="3"/>
</dbReference>
<keyword evidence="1 7" id="KW-0853">WD repeat</keyword>
<evidence type="ECO:0000313" key="9">
    <source>
        <dbReference type="EMBL" id="KKZ59933.1"/>
    </source>
</evidence>
<evidence type="ECO:0000256" key="1">
    <source>
        <dbReference type="ARBA" id="ARBA00022574"/>
    </source>
</evidence>
<evidence type="ECO:0000256" key="6">
    <source>
        <dbReference type="ARBA" id="ARBA00040563"/>
    </source>
</evidence>
<accession>A0A0G2HPL9</accession>
<evidence type="ECO:0000256" key="5">
    <source>
        <dbReference type="ARBA" id="ARBA00038749"/>
    </source>
</evidence>
<dbReference type="EMBL" id="LCZI01001617">
    <property type="protein sequence ID" value="KKZ59933.1"/>
    <property type="molecule type" value="Genomic_DNA"/>
</dbReference>
<comment type="caution">
    <text evidence="9">The sequence shown here is derived from an EMBL/GenBank/DDBJ whole genome shotgun (WGS) entry which is preliminary data.</text>
</comment>
<dbReference type="PANTHER" id="PTHR19854:SF1">
    <property type="entry name" value="GUANINE NUCLEOTIDE-BINDING PROTEIN SUBUNIT BETA-LIKE PROTEIN 1"/>
    <property type="match status" value="1"/>
</dbReference>
<dbReference type="SMART" id="SM00320">
    <property type="entry name" value="WD40"/>
    <property type="match status" value="6"/>
</dbReference>
<comment type="function">
    <text evidence="3">Component of the ASTRA complex involved in chromatin remodeling.</text>
</comment>
<feature type="repeat" description="WD" evidence="7">
    <location>
        <begin position="486"/>
        <end position="501"/>
    </location>
</feature>
<evidence type="ECO:0000313" key="10">
    <source>
        <dbReference type="Proteomes" id="UP000034164"/>
    </source>
</evidence>
<dbReference type="InterPro" id="IPR036322">
    <property type="entry name" value="WD40_repeat_dom_sf"/>
</dbReference>
<protein>
    <recommendedName>
        <fullName evidence="6">ASTRA-associated protein 1</fullName>
    </recommendedName>
</protein>
<dbReference type="InterPro" id="IPR015943">
    <property type="entry name" value="WD40/YVTN_repeat-like_dom_sf"/>
</dbReference>
<evidence type="ECO:0000256" key="3">
    <source>
        <dbReference type="ARBA" id="ARBA00037338"/>
    </source>
</evidence>
<dbReference type="Gene3D" id="2.130.10.10">
    <property type="entry name" value="YVTN repeat-like/Quinoprotein amine dehydrogenase"/>
    <property type="match status" value="2"/>
</dbReference>
<reference evidence="10" key="1">
    <citation type="journal article" date="2015" name="PLoS Genet.">
        <title>The dynamic genome and transcriptome of the human fungal pathogen Blastomyces and close relative Emmonsia.</title>
        <authorList>
            <person name="Munoz J.F."/>
            <person name="Gauthier G.M."/>
            <person name="Desjardins C.A."/>
            <person name="Gallo J.E."/>
            <person name="Holder J."/>
            <person name="Sullivan T.D."/>
            <person name="Marty A.J."/>
            <person name="Carmen J.C."/>
            <person name="Chen Z."/>
            <person name="Ding L."/>
            <person name="Gujja S."/>
            <person name="Magrini V."/>
            <person name="Misas E."/>
            <person name="Mitreva M."/>
            <person name="Priest M."/>
            <person name="Saif S."/>
            <person name="Whiston E.A."/>
            <person name="Young S."/>
            <person name="Zeng Q."/>
            <person name="Goldman W.E."/>
            <person name="Mardis E.R."/>
            <person name="Taylor J.W."/>
            <person name="McEwen J.G."/>
            <person name="Clay O.K."/>
            <person name="Klein B.S."/>
            <person name="Cuomo C.A."/>
        </authorList>
    </citation>
    <scope>NUCLEOTIDE SEQUENCE [LARGE SCALE GENOMIC DNA]</scope>
    <source>
        <strain evidence="10">UAMH 3008</strain>
    </source>
</reference>
<dbReference type="PROSITE" id="PS00678">
    <property type="entry name" value="WD_REPEATS_1"/>
    <property type="match status" value="1"/>
</dbReference>
<name>A0A0G2HPL9_9EURO</name>
<sequence length="501" mass="54833">MTTSSASSNPFSALSEPELQTGKLPPATPVYVLRGHASPIHALRFYSRNSRLISGDAEGWVVVWNMSTKRAVASWKAHESAVLGVEGVVISSDQDAEGKGKGSASERWVLTHGRDHKLRVWRLNLADEEVLSKELPVDESKSAHPRNEPWMFHSLSVNALNFCAFALYRIFPDKKLASDILPRGSQKSPGADGAQLPKGEGSNEPHIFFLAVPNALNSGAIDIFHLPSEKRVSIISPDPSINTGMVMAVELFRTPQGNLCLISGYEDGRVMVHKRRSPETVEKAIIDQPSWSWERIYVNHPHSQPVLSIALSPLEKQKDRFFFSSSADAILAKHPITITGTSKKPSISTRMDTPLKVLNTKHAGQQGLRIRNDGKIFATAGWDCRIRVYSCKSMKELAVLKWHKEGCYAVAFADVVGPNVNGENDDDAATGRKALAHTDDTNTGAESAFDTNTKTASMALNLAPPPGSLAAIKEQRSLKAQFTHWLAAGSKDGKISLWDIY</sequence>
<dbReference type="PROSITE" id="PS50294">
    <property type="entry name" value="WD_REPEATS_REGION"/>
    <property type="match status" value="1"/>
</dbReference>
<evidence type="ECO:0000256" key="4">
    <source>
        <dbReference type="ARBA" id="ARBA00037931"/>
    </source>
</evidence>
<evidence type="ECO:0000256" key="7">
    <source>
        <dbReference type="PROSITE-ProRule" id="PRU00221"/>
    </source>
</evidence>
<gene>
    <name evidence="9" type="ORF">EMCG_05252</name>
</gene>
<evidence type="ECO:0000256" key="2">
    <source>
        <dbReference type="ARBA" id="ARBA00022737"/>
    </source>
</evidence>
<dbReference type="Proteomes" id="UP000034164">
    <property type="component" value="Unassembled WGS sequence"/>
</dbReference>
<evidence type="ECO:0000256" key="8">
    <source>
        <dbReference type="SAM" id="MobiDB-lite"/>
    </source>
</evidence>
<feature type="repeat" description="WD" evidence="7">
    <location>
        <begin position="33"/>
        <end position="74"/>
    </location>
</feature>
<feature type="compositionally biased region" description="Low complexity" evidence="8">
    <location>
        <begin position="1"/>
        <end position="15"/>
    </location>
</feature>
<comment type="subunit">
    <text evidence="5">Component of the ASTRA chromatin remodeling machinery complex.</text>
</comment>
<dbReference type="SUPFAM" id="SSF50978">
    <property type="entry name" value="WD40 repeat-like"/>
    <property type="match status" value="1"/>
</dbReference>
<organism evidence="9 10">
    <name type="scientific">[Emmonsia] crescens</name>
    <dbReference type="NCBI Taxonomy" id="73230"/>
    <lineage>
        <taxon>Eukaryota</taxon>
        <taxon>Fungi</taxon>
        <taxon>Dikarya</taxon>
        <taxon>Ascomycota</taxon>
        <taxon>Pezizomycotina</taxon>
        <taxon>Eurotiomycetes</taxon>
        <taxon>Eurotiomycetidae</taxon>
        <taxon>Onygenales</taxon>
        <taxon>Ajellomycetaceae</taxon>
        <taxon>Emergomyces</taxon>
    </lineage>
</organism>
<dbReference type="AlphaFoldDB" id="A0A0G2HPL9"/>
<dbReference type="VEuPathDB" id="FungiDB:EMCG_05252"/>
<dbReference type="InterPro" id="IPR019775">
    <property type="entry name" value="WD40_repeat_CS"/>
</dbReference>
<dbReference type="PANTHER" id="PTHR19854">
    <property type="entry name" value="TRANSDUCIN BETA-LIKE 3"/>
    <property type="match status" value="1"/>
</dbReference>
<dbReference type="PROSITE" id="PS50082">
    <property type="entry name" value="WD_REPEATS_2"/>
    <property type="match status" value="2"/>
</dbReference>
<feature type="region of interest" description="Disordered" evidence="8">
    <location>
        <begin position="1"/>
        <end position="22"/>
    </location>
</feature>
<proteinExistence type="inferred from homology"/>